<dbReference type="PROSITE" id="PS00211">
    <property type="entry name" value="ABC_TRANSPORTER_1"/>
    <property type="match status" value="1"/>
</dbReference>
<protein>
    <submittedName>
        <fullName evidence="11">ABC transporter ATP-binding protein</fullName>
    </submittedName>
</protein>
<comment type="subcellular location">
    <subcellularLocation>
        <location evidence="1">Cell membrane</location>
        <topology evidence="1">Peripheral membrane protein</topology>
    </subcellularLocation>
</comment>
<dbReference type="Gene3D" id="3.40.50.300">
    <property type="entry name" value="P-loop containing nucleotide triphosphate hydrolases"/>
    <property type="match status" value="1"/>
</dbReference>
<feature type="domain" description="ABC transporter" evidence="10">
    <location>
        <begin position="3"/>
        <end position="240"/>
    </location>
</feature>
<keyword evidence="8" id="KW-0406">Ion transport</keyword>
<name>A0ABU8MB93_9PSEU</name>
<keyword evidence="5" id="KW-0547">Nucleotide-binding</keyword>
<keyword evidence="6 11" id="KW-0067">ATP-binding</keyword>
<evidence type="ECO:0000256" key="6">
    <source>
        <dbReference type="ARBA" id="ARBA00022840"/>
    </source>
</evidence>
<evidence type="ECO:0000313" key="11">
    <source>
        <dbReference type="EMBL" id="MEJ2864431.1"/>
    </source>
</evidence>
<dbReference type="RefSeq" id="WP_337705803.1">
    <property type="nucleotide sequence ID" value="NZ_JBBEGM010000012.1"/>
</dbReference>
<dbReference type="PANTHER" id="PTHR42771:SF2">
    <property type="entry name" value="IRON(3+)-HYDROXAMATE IMPORT ATP-BINDING PROTEIN FHUC"/>
    <property type="match status" value="1"/>
</dbReference>
<comment type="caution">
    <text evidence="11">The sequence shown here is derived from an EMBL/GenBank/DDBJ whole genome shotgun (WGS) entry which is preliminary data.</text>
</comment>
<reference evidence="11 12" key="1">
    <citation type="submission" date="2024-03" db="EMBL/GenBank/DDBJ databases">
        <title>Actinomycetospora sp. OC33-EN07, a novel actinomycete isolated from wild orchid (Aerides multiflora).</title>
        <authorList>
            <person name="Suriyachadkun C."/>
        </authorList>
    </citation>
    <scope>NUCLEOTIDE SEQUENCE [LARGE SCALE GENOMIC DNA]</scope>
    <source>
        <strain evidence="11 12">OC33-EN07</strain>
    </source>
</reference>
<dbReference type="InterPro" id="IPR017871">
    <property type="entry name" value="ABC_transporter-like_CS"/>
</dbReference>
<evidence type="ECO:0000256" key="2">
    <source>
        <dbReference type="ARBA" id="ARBA00022448"/>
    </source>
</evidence>
<accession>A0ABU8MB93</accession>
<evidence type="ECO:0000313" key="12">
    <source>
        <dbReference type="Proteomes" id="UP001369736"/>
    </source>
</evidence>
<dbReference type="EMBL" id="JBBEGM010000012">
    <property type="protein sequence ID" value="MEJ2864431.1"/>
    <property type="molecule type" value="Genomic_DNA"/>
</dbReference>
<dbReference type="GO" id="GO:0005524">
    <property type="term" value="F:ATP binding"/>
    <property type="evidence" value="ECO:0007669"/>
    <property type="project" value="UniProtKB-KW"/>
</dbReference>
<dbReference type="InterPro" id="IPR003439">
    <property type="entry name" value="ABC_transporter-like_ATP-bd"/>
</dbReference>
<dbReference type="InterPro" id="IPR003593">
    <property type="entry name" value="AAA+_ATPase"/>
</dbReference>
<evidence type="ECO:0000256" key="5">
    <source>
        <dbReference type="ARBA" id="ARBA00022741"/>
    </source>
</evidence>
<evidence type="ECO:0000256" key="9">
    <source>
        <dbReference type="ARBA" id="ARBA00023136"/>
    </source>
</evidence>
<evidence type="ECO:0000256" key="4">
    <source>
        <dbReference type="ARBA" id="ARBA00022496"/>
    </source>
</evidence>
<dbReference type="SMART" id="SM00382">
    <property type="entry name" value="AAA"/>
    <property type="match status" value="1"/>
</dbReference>
<dbReference type="Pfam" id="PF00005">
    <property type="entry name" value="ABC_tran"/>
    <property type="match status" value="1"/>
</dbReference>
<organism evidence="11 12">
    <name type="scientific">Actinomycetospora flava</name>
    <dbReference type="NCBI Taxonomy" id="3129232"/>
    <lineage>
        <taxon>Bacteria</taxon>
        <taxon>Bacillati</taxon>
        <taxon>Actinomycetota</taxon>
        <taxon>Actinomycetes</taxon>
        <taxon>Pseudonocardiales</taxon>
        <taxon>Pseudonocardiaceae</taxon>
        <taxon>Actinomycetospora</taxon>
    </lineage>
</organism>
<dbReference type="SUPFAM" id="SSF52540">
    <property type="entry name" value="P-loop containing nucleoside triphosphate hydrolases"/>
    <property type="match status" value="1"/>
</dbReference>
<keyword evidence="4" id="KW-0410">Iron transport</keyword>
<dbReference type="Proteomes" id="UP001369736">
    <property type="component" value="Unassembled WGS sequence"/>
</dbReference>
<dbReference type="PANTHER" id="PTHR42771">
    <property type="entry name" value="IRON(3+)-HYDROXAMATE IMPORT ATP-BINDING PROTEIN FHUC"/>
    <property type="match status" value="1"/>
</dbReference>
<evidence type="ECO:0000259" key="10">
    <source>
        <dbReference type="PROSITE" id="PS50893"/>
    </source>
</evidence>
<evidence type="ECO:0000256" key="8">
    <source>
        <dbReference type="ARBA" id="ARBA00023065"/>
    </source>
</evidence>
<keyword evidence="3" id="KW-1003">Cell membrane</keyword>
<dbReference type="InterPro" id="IPR051535">
    <property type="entry name" value="Siderophore_ABC-ATPase"/>
</dbReference>
<keyword evidence="2" id="KW-0813">Transport</keyword>
<gene>
    <name evidence="11" type="ORF">WCD58_24960</name>
</gene>
<sequence length="261" mass="27677">MTLSGRDLRLGYGADRLVVDGQDVRLPAGRITAIVGPNACGKSTLLRGLAGLLRPSGGRVLLDDAELARLPALEVARRIGVLPQSPVTPDGITVADLVGRGRHPHQRWFRQWSADDEAAVTAALAATGLADLAERPVAELSGGQRQRAWIALVLAQGAETMLLDEPTSFLDLAHQLDVLEVLRAINADDGRTVVMVLHDLELAARYAHHVIAMHDGRIVAEGAPGEVVTEEIVAAVFGVDALVIEDPLTGTPLVLPRPRGS</sequence>
<keyword evidence="12" id="KW-1185">Reference proteome</keyword>
<dbReference type="InterPro" id="IPR027417">
    <property type="entry name" value="P-loop_NTPase"/>
</dbReference>
<evidence type="ECO:0000256" key="1">
    <source>
        <dbReference type="ARBA" id="ARBA00004202"/>
    </source>
</evidence>
<dbReference type="CDD" id="cd03214">
    <property type="entry name" value="ABC_Iron-Siderophores_B12_Hemin"/>
    <property type="match status" value="1"/>
</dbReference>
<proteinExistence type="predicted"/>
<keyword evidence="7" id="KW-0408">Iron</keyword>
<evidence type="ECO:0000256" key="3">
    <source>
        <dbReference type="ARBA" id="ARBA00022475"/>
    </source>
</evidence>
<evidence type="ECO:0000256" key="7">
    <source>
        <dbReference type="ARBA" id="ARBA00023004"/>
    </source>
</evidence>
<dbReference type="PROSITE" id="PS50893">
    <property type="entry name" value="ABC_TRANSPORTER_2"/>
    <property type="match status" value="1"/>
</dbReference>
<keyword evidence="9" id="KW-0472">Membrane</keyword>